<evidence type="ECO:0008006" key="4">
    <source>
        <dbReference type="Google" id="ProtNLM"/>
    </source>
</evidence>
<evidence type="ECO:0000313" key="3">
    <source>
        <dbReference type="Proteomes" id="UP000494165"/>
    </source>
</evidence>
<protein>
    <recommendedName>
        <fullName evidence="4">Cell envelope-related transcriptional attenuator domain-containing protein</fullName>
    </recommendedName>
</protein>
<evidence type="ECO:0000256" key="1">
    <source>
        <dbReference type="SAM" id="SignalP"/>
    </source>
</evidence>
<organism evidence="2 3">
    <name type="scientific">Cloeon dipterum</name>
    <dbReference type="NCBI Taxonomy" id="197152"/>
    <lineage>
        <taxon>Eukaryota</taxon>
        <taxon>Metazoa</taxon>
        <taxon>Ecdysozoa</taxon>
        <taxon>Arthropoda</taxon>
        <taxon>Hexapoda</taxon>
        <taxon>Insecta</taxon>
        <taxon>Pterygota</taxon>
        <taxon>Palaeoptera</taxon>
        <taxon>Ephemeroptera</taxon>
        <taxon>Pisciforma</taxon>
        <taxon>Baetidae</taxon>
        <taxon>Cloeon</taxon>
    </lineage>
</organism>
<dbReference type="AlphaFoldDB" id="A0A8S1C453"/>
<keyword evidence="3" id="KW-1185">Reference proteome</keyword>
<accession>A0A8S1C453</accession>
<feature type="chain" id="PRO_5035740976" description="Cell envelope-related transcriptional attenuator domain-containing protein" evidence="1">
    <location>
        <begin position="24"/>
        <end position="159"/>
    </location>
</feature>
<dbReference type="EMBL" id="CADEPI010000021">
    <property type="protein sequence ID" value="CAB3365650.1"/>
    <property type="molecule type" value="Genomic_DNA"/>
</dbReference>
<dbReference type="Proteomes" id="UP000494165">
    <property type="component" value="Unassembled WGS sequence"/>
</dbReference>
<keyword evidence="1" id="KW-0732">Signal</keyword>
<reference evidence="2 3" key="1">
    <citation type="submission" date="2020-04" db="EMBL/GenBank/DDBJ databases">
        <authorList>
            <person name="Alioto T."/>
            <person name="Alioto T."/>
            <person name="Gomez Garrido J."/>
        </authorList>
    </citation>
    <scope>NUCLEOTIDE SEQUENCE [LARGE SCALE GENOMIC DNA]</scope>
</reference>
<name>A0A8S1C453_9INSE</name>
<proteinExistence type="predicted"/>
<sequence>MKMMESGKILKVLVCLLVVGASSSPDQDDLSDIILHIGYNKLDINEKDNFIVILGDVDGGESEFSNVLLNVSTKPRKARGRVYFPSVMSDAESGSLMIDLPGFHDSSNSVADLAAGFFNKIVFDSAKRVKISAKTILAWTSLSLLLSRKPTILHQTRKR</sequence>
<evidence type="ECO:0000313" key="2">
    <source>
        <dbReference type="EMBL" id="CAB3365650.1"/>
    </source>
</evidence>
<feature type="signal peptide" evidence="1">
    <location>
        <begin position="1"/>
        <end position="23"/>
    </location>
</feature>
<comment type="caution">
    <text evidence="2">The sequence shown here is derived from an EMBL/GenBank/DDBJ whole genome shotgun (WGS) entry which is preliminary data.</text>
</comment>
<gene>
    <name evidence="2" type="ORF">CLODIP_2_CD05501</name>
</gene>